<gene>
    <name evidence="1" type="ORF">METZ01_LOCUS489388</name>
</gene>
<name>A0A383CWS0_9ZZZZ</name>
<dbReference type="AlphaFoldDB" id="A0A383CWS0"/>
<evidence type="ECO:0000313" key="1">
    <source>
        <dbReference type="EMBL" id="SVE36534.1"/>
    </source>
</evidence>
<accession>A0A383CWS0</accession>
<protein>
    <submittedName>
        <fullName evidence="1">Uncharacterized protein</fullName>
    </submittedName>
</protein>
<organism evidence="1">
    <name type="scientific">marine metagenome</name>
    <dbReference type="NCBI Taxonomy" id="408172"/>
    <lineage>
        <taxon>unclassified sequences</taxon>
        <taxon>metagenomes</taxon>
        <taxon>ecological metagenomes</taxon>
    </lineage>
</organism>
<feature type="non-terminal residue" evidence="1">
    <location>
        <position position="68"/>
    </location>
</feature>
<reference evidence="1" key="1">
    <citation type="submission" date="2018-05" db="EMBL/GenBank/DDBJ databases">
        <authorList>
            <person name="Lanie J.A."/>
            <person name="Ng W.-L."/>
            <person name="Kazmierczak K.M."/>
            <person name="Andrzejewski T.M."/>
            <person name="Davidsen T.M."/>
            <person name="Wayne K.J."/>
            <person name="Tettelin H."/>
            <person name="Glass J.I."/>
            <person name="Rusch D."/>
            <person name="Podicherti R."/>
            <person name="Tsui H.-C.T."/>
            <person name="Winkler M.E."/>
        </authorList>
    </citation>
    <scope>NUCLEOTIDE SEQUENCE</scope>
</reference>
<sequence>MIRVEFDHTVKVSDYKAFMRAYNAALEIDRVSEPTHIEPKVMVTVFGELSKVRIEFEMDSPPQQWLDG</sequence>
<dbReference type="EMBL" id="UINC01212279">
    <property type="protein sequence ID" value="SVE36534.1"/>
    <property type="molecule type" value="Genomic_DNA"/>
</dbReference>
<proteinExistence type="predicted"/>